<dbReference type="PANTHER" id="PTHR23024:SF113">
    <property type="entry name" value="CARBOXYLESTERASE 8-RELATED"/>
    <property type="match status" value="1"/>
</dbReference>
<dbReference type="Proteomes" id="UP001515500">
    <property type="component" value="Chromosome 16"/>
</dbReference>
<gene>
    <name evidence="5" type="primary">LOC120278799</name>
</gene>
<dbReference type="Pfam" id="PF07859">
    <property type="entry name" value="Abhydrolase_3"/>
    <property type="match status" value="1"/>
</dbReference>
<dbReference type="InterPro" id="IPR050466">
    <property type="entry name" value="Carboxylest/Gibb_receptor"/>
</dbReference>
<evidence type="ECO:0000259" key="3">
    <source>
        <dbReference type="Pfam" id="PF07859"/>
    </source>
</evidence>
<dbReference type="InterPro" id="IPR002168">
    <property type="entry name" value="Lipase_GDXG_HIS_AS"/>
</dbReference>
<name>A0AB40CPL8_DIOCR</name>
<accession>A0AB40CPL8</accession>
<sequence length="312" mass="34664">MDPYKFLNITRNSDGTLDRSSSLASLTTPNSSLSKDLPLNLSLHTSIRIFHPNPNPNSNPNSLLPIILYFHGGGFILFSSSSTFFHNSCTTLATQIPALIISVDYRLAPEHRLPAAYEDAMDALLWLKSQSQNPTHPWLSSGIDFSRCFLMGSSCGANIAYQAGLRTTDMDLEPLKIAGIIMNQPYFGGIERTESEKMMVDDKVVPLAANDLMWELALPEGMDRDHEYSNPGKGDVVRMRKLGRCLVRGYLGDPLVDRAREIGRMLEKEGVRVDLKVDLEGHHGIELLKEEKLEELAEDIRKFVSACGLASL</sequence>
<evidence type="ECO:0000256" key="2">
    <source>
        <dbReference type="ARBA" id="ARBA00022801"/>
    </source>
</evidence>
<dbReference type="PANTHER" id="PTHR23024">
    <property type="entry name" value="ARYLACETAMIDE DEACETYLASE"/>
    <property type="match status" value="1"/>
</dbReference>
<dbReference type="PROSITE" id="PS01173">
    <property type="entry name" value="LIPASE_GDXG_HIS"/>
    <property type="match status" value="1"/>
</dbReference>
<dbReference type="AlphaFoldDB" id="A0AB40CPL8"/>
<evidence type="ECO:0000256" key="1">
    <source>
        <dbReference type="ARBA" id="ARBA00010515"/>
    </source>
</evidence>
<organism evidence="4 5">
    <name type="scientific">Dioscorea cayennensis subsp. rotundata</name>
    <name type="common">White Guinea yam</name>
    <name type="synonym">Dioscorea rotundata</name>
    <dbReference type="NCBI Taxonomy" id="55577"/>
    <lineage>
        <taxon>Eukaryota</taxon>
        <taxon>Viridiplantae</taxon>
        <taxon>Streptophyta</taxon>
        <taxon>Embryophyta</taxon>
        <taxon>Tracheophyta</taxon>
        <taxon>Spermatophyta</taxon>
        <taxon>Magnoliopsida</taxon>
        <taxon>Liliopsida</taxon>
        <taxon>Dioscoreales</taxon>
        <taxon>Dioscoreaceae</taxon>
        <taxon>Dioscorea</taxon>
    </lineage>
</organism>
<dbReference type="SUPFAM" id="SSF53474">
    <property type="entry name" value="alpha/beta-Hydrolases"/>
    <property type="match status" value="1"/>
</dbReference>
<keyword evidence="2" id="KW-0378">Hydrolase</keyword>
<evidence type="ECO:0000313" key="4">
    <source>
        <dbReference type="Proteomes" id="UP001515500"/>
    </source>
</evidence>
<protein>
    <submittedName>
        <fullName evidence="5">Probable carboxylesterase 8</fullName>
    </submittedName>
</protein>
<dbReference type="GeneID" id="120278799"/>
<keyword evidence="4" id="KW-1185">Reference proteome</keyword>
<reference evidence="5" key="1">
    <citation type="submission" date="2025-08" db="UniProtKB">
        <authorList>
            <consortium name="RefSeq"/>
        </authorList>
    </citation>
    <scope>IDENTIFICATION</scope>
</reference>
<proteinExistence type="inferred from homology"/>
<dbReference type="InterPro" id="IPR029058">
    <property type="entry name" value="AB_hydrolase_fold"/>
</dbReference>
<dbReference type="Gene3D" id="3.40.50.1820">
    <property type="entry name" value="alpha/beta hydrolase"/>
    <property type="match status" value="1"/>
</dbReference>
<dbReference type="InterPro" id="IPR013094">
    <property type="entry name" value="AB_hydrolase_3"/>
</dbReference>
<feature type="domain" description="Alpha/beta hydrolase fold-3" evidence="3">
    <location>
        <begin position="67"/>
        <end position="285"/>
    </location>
</feature>
<comment type="similarity">
    <text evidence="1">Belongs to the 'GDXG' lipolytic enzyme family.</text>
</comment>
<dbReference type="RefSeq" id="XP_039141467.1">
    <property type="nucleotide sequence ID" value="XM_039285533.1"/>
</dbReference>
<evidence type="ECO:0000313" key="5">
    <source>
        <dbReference type="RefSeq" id="XP_039141467.1"/>
    </source>
</evidence>
<dbReference type="GO" id="GO:0016787">
    <property type="term" value="F:hydrolase activity"/>
    <property type="evidence" value="ECO:0007669"/>
    <property type="project" value="UniProtKB-KW"/>
</dbReference>